<dbReference type="Proteomes" id="UP000596660">
    <property type="component" value="Unplaced"/>
</dbReference>
<dbReference type="InterPro" id="IPR000008">
    <property type="entry name" value="C2_dom"/>
</dbReference>
<dbReference type="SUPFAM" id="SSF49562">
    <property type="entry name" value="C2 domain (Calcium/lipid-binding domain, CaLB)"/>
    <property type="match status" value="1"/>
</dbReference>
<dbReference type="PROSITE" id="PS50004">
    <property type="entry name" value="C2"/>
    <property type="match status" value="1"/>
</dbReference>
<dbReference type="GO" id="GO:0046470">
    <property type="term" value="P:phosphatidylcholine metabolic process"/>
    <property type="evidence" value="ECO:0007669"/>
    <property type="project" value="InterPro"/>
</dbReference>
<dbReference type="PANTHER" id="PTHR18896">
    <property type="entry name" value="PHOSPHOLIPASE D"/>
    <property type="match status" value="1"/>
</dbReference>
<dbReference type="GO" id="GO:0004630">
    <property type="term" value="F:phospholipase D activity"/>
    <property type="evidence" value="ECO:0007669"/>
    <property type="project" value="UniProtKB-EC"/>
</dbReference>
<reference evidence="14" key="1">
    <citation type="journal article" date="2017" name="Nature">
        <title>The genome of Chenopodium quinoa.</title>
        <authorList>
            <person name="Jarvis D.E."/>
            <person name="Ho Y.S."/>
            <person name="Lightfoot D.J."/>
            <person name="Schmoeckel S.M."/>
            <person name="Li B."/>
            <person name="Borm T.J.A."/>
            <person name="Ohyanagi H."/>
            <person name="Mineta K."/>
            <person name="Michell C.T."/>
            <person name="Saber N."/>
            <person name="Kharbatia N.M."/>
            <person name="Rupper R.R."/>
            <person name="Sharp A.R."/>
            <person name="Dally N."/>
            <person name="Boughton B.A."/>
            <person name="Woo Y.H."/>
            <person name="Gao G."/>
            <person name="Schijlen E.G.W.M."/>
            <person name="Guo X."/>
            <person name="Momin A.A."/>
            <person name="Negrao S."/>
            <person name="Al-Babili S."/>
            <person name="Gehring C."/>
            <person name="Roessner U."/>
            <person name="Jung C."/>
            <person name="Murphy K."/>
            <person name="Arold S.T."/>
            <person name="Gojobori T."/>
            <person name="van der Linden C.G."/>
            <person name="van Loo E.N."/>
            <person name="Jellen E.N."/>
            <person name="Maughan P.J."/>
            <person name="Tester M."/>
        </authorList>
    </citation>
    <scope>NUCLEOTIDE SEQUENCE [LARGE SCALE GENOMIC DNA]</scope>
    <source>
        <strain evidence="14">cv. PI 614886</strain>
    </source>
</reference>
<dbReference type="EnsemblPlants" id="AUR62008305-RA">
    <property type="protein sequence ID" value="AUR62008305-RA:cds"/>
    <property type="gene ID" value="AUR62008305"/>
</dbReference>
<evidence type="ECO:0000256" key="11">
    <source>
        <dbReference type="PIRNR" id="PIRNR036470"/>
    </source>
</evidence>
<dbReference type="PANTHER" id="PTHR18896:SF65">
    <property type="entry name" value="PHOSPHOLIPASE D BETA 1"/>
    <property type="match status" value="1"/>
</dbReference>
<dbReference type="GO" id="GO:0005886">
    <property type="term" value="C:plasma membrane"/>
    <property type="evidence" value="ECO:0007669"/>
    <property type="project" value="TreeGrafter"/>
</dbReference>
<comment type="similarity">
    <text evidence="3 11">Belongs to the phospholipase D family. C2-PLD subfamily.</text>
</comment>
<dbReference type="Pfam" id="PF00614">
    <property type="entry name" value="PLDc"/>
    <property type="match status" value="1"/>
</dbReference>
<evidence type="ECO:0000256" key="3">
    <source>
        <dbReference type="ARBA" id="ARBA00010683"/>
    </source>
</evidence>
<evidence type="ECO:0000256" key="10">
    <source>
        <dbReference type="ARBA" id="ARBA00023098"/>
    </source>
</evidence>
<name>A0A803L8W6_CHEQI</name>
<comment type="cofactor">
    <cofactor evidence="2 11">
        <name>Ca(2+)</name>
        <dbReference type="ChEBI" id="CHEBI:29108"/>
    </cofactor>
</comment>
<evidence type="ECO:0000259" key="12">
    <source>
        <dbReference type="PROSITE" id="PS50004"/>
    </source>
</evidence>
<evidence type="ECO:0000256" key="5">
    <source>
        <dbReference type="ARBA" id="ARBA00022723"/>
    </source>
</evidence>
<protein>
    <recommendedName>
        <fullName evidence="4 11">Phospholipase D</fullName>
        <ecNumber evidence="4 11">3.1.4.4</ecNumber>
    </recommendedName>
</protein>
<keyword evidence="9 11" id="KW-0442">Lipid degradation</keyword>
<dbReference type="InterPro" id="IPR035892">
    <property type="entry name" value="C2_domain_sf"/>
</dbReference>
<feature type="domain" description="C2" evidence="12">
    <location>
        <begin position="20"/>
        <end position="153"/>
    </location>
</feature>
<dbReference type="AlphaFoldDB" id="A0A803L8W6"/>
<dbReference type="PROSITE" id="PS50035">
    <property type="entry name" value="PLD"/>
    <property type="match status" value="2"/>
</dbReference>
<proteinExistence type="inferred from homology"/>
<feature type="domain" description="PLD phosphodiesterase" evidence="13">
    <location>
        <begin position="544"/>
        <end position="571"/>
    </location>
</feature>
<comment type="catalytic activity">
    <reaction evidence="1 11">
        <text>a 1,2-diacyl-sn-glycero-3-phosphocholine + H2O = a 1,2-diacyl-sn-glycero-3-phosphate + choline + H(+)</text>
        <dbReference type="Rhea" id="RHEA:14445"/>
        <dbReference type="ChEBI" id="CHEBI:15354"/>
        <dbReference type="ChEBI" id="CHEBI:15377"/>
        <dbReference type="ChEBI" id="CHEBI:15378"/>
        <dbReference type="ChEBI" id="CHEBI:57643"/>
        <dbReference type="ChEBI" id="CHEBI:58608"/>
        <dbReference type="EC" id="3.1.4.4"/>
    </reaction>
</comment>
<keyword evidence="10" id="KW-0443">Lipid metabolism</keyword>
<evidence type="ECO:0000259" key="13">
    <source>
        <dbReference type="PROSITE" id="PS50035"/>
    </source>
</evidence>
<dbReference type="Gramene" id="AUR62008305-RA">
    <property type="protein sequence ID" value="AUR62008305-RA:cds"/>
    <property type="gene ID" value="AUR62008305"/>
</dbReference>
<dbReference type="GO" id="GO:0005509">
    <property type="term" value="F:calcium ion binding"/>
    <property type="evidence" value="ECO:0007669"/>
    <property type="project" value="InterPro"/>
</dbReference>
<feature type="domain" description="PLD phosphodiesterase" evidence="13">
    <location>
        <begin position="307"/>
        <end position="342"/>
    </location>
</feature>
<dbReference type="SUPFAM" id="SSF56024">
    <property type="entry name" value="Phospholipase D/nuclease"/>
    <property type="match status" value="2"/>
</dbReference>
<organism evidence="14 15">
    <name type="scientific">Chenopodium quinoa</name>
    <name type="common">Quinoa</name>
    <dbReference type="NCBI Taxonomy" id="63459"/>
    <lineage>
        <taxon>Eukaryota</taxon>
        <taxon>Viridiplantae</taxon>
        <taxon>Streptophyta</taxon>
        <taxon>Embryophyta</taxon>
        <taxon>Tracheophyta</taxon>
        <taxon>Spermatophyta</taxon>
        <taxon>Magnoliopsida</taxon>
        <taxon>eudicotyledons</taxon>
        <taxon>Gunneridae</taxon>
        <taxon>Pentapetalae</taxon>
        <taxon>Caryophyllales</taxon>
        <taxon>Chenopodiaceae</taxon>
        <taxon>Chenopodioideae</taxon>
        <taxon>Atripliceae</taxon>
        <taxon>Chenopodium</taxon>
    </lineage>
</organism>
<keyword evidence="8 11" id="KW-0106">Calcium</keyword>
<keyword evidence="6" id="KW-0677">Repeat</keyword>
<dbReference type="SMART" id="SM00239">
    <property type="entry name" value="C2"/>
    <property type="match status" value="1"/>
</dbReference>
<evidence type="ECO:0000256" key="9">
    <source>
        <dbReference type="ARBA" id="ARBA00022963"/>
    </source>
</evidence>
<dbReference type="PIRSF" id="PIRSF036470">
    <property type="entry name" value="PLD_plant"/>
    <property type="match status" value="1"/>
</dbReference>
<dbReference type="Gene3D" id="3.30.870.10">
    <property type="entry name" value="Endonuclease Chain A"/>
    <property type="match status" value="2"/>
</dbReference>
<dbReference type="FunFam" id="3.30.870.10:FF:000025">
    <property type="entry name" value="Phospholipase D delta"/>
    <property type="match status" value="1"/>
</dbReference>
<sequence length="698" mass="79437">MDDSLSMEGSQHGQGTEFVPFQTTQESLENLLLHGHLDIWVKEAKKLPNMDQIHKTMSGLFGGRLSMLKSHGTSDPYVTVSIAGAIIARTFVIPDNENPMWMQHFFVPVAHTAPELHFVVKDDDVVGSEIIGVVGIPTKQLLLGGENRRDFPYNERKRKGNKVTLYQDAHYEDGMLPDIKLDYDKDFVHGKFWHDVFNAISNARHLVYLTGWSVVHNVRLVCDDPNLSSVTLGDLLKGKAQEGVRVLVLVWDDPTSRKFFHRTTEGMLATEDEVTYKFFKGSSVHVVLCPRSGGKGHSLIGKQEAGAIYTHHQKTVIVDADAGEHKRKLIAFVGGLDLCKGRYDTPEHSLFRTLQTVHDDDYHNPNIAGSMNGCPRESWHDLHCQIDGPTVYDILTNFQERWLKSSPRGIKKLKRAYDDHLIHIDKVPNIIGQLDANHTCNNNDDDDMESWHVQVFRSIDSNSVKGFPKDPKDGPQMVRFFSLTYCANNLIPTEIALKIAEKIKADERFVAYIVLPMWPEGDPKSLAMQRILYWQAFLKKNRRFMIYVHSKGMIVDDEYVIMGYANINQRSMEGTRDTEIAMGAYQPHYTWASRNSRPHGQIYGYRMSLWAEHLGTIEGCFMRPESLECVRRVRILGEQNWIQFSIDEVTEMKGHLLKYPLKVDRWGRVSPLPGSEKFPDLGGKVMGTFSGIQENLTI</sequence>
<accession>A0A803L8W6</accession>
<dbReference type="Pfam" id="PF12357">
    <property type="entry name" value="PLD_C"/>
    <property type="match status" value="1"/>
</dbReference>
<evidence type="ECO:0000313" key="14">
    <source>
        <dbReference type="EnsemblPlants" id="AUR62008305-RA:cds"/>
    </source>
</evidence>
<dbReference type="EC" id="3.1.4.4" evidence="4 11"/>
<dbReference type="GO" id="GO:0009395">
    <property type="term" value="P:phospholipid catabolic process"/>
    <property type="evidence" value="ECO:0007669"/>
    <property type="project" value="TreeGrafter"/>
</dbReference>
<evidence type="ECO:0000256" key="6">
    <source>
        <dbReference type="ARBA" id="ARBA00022737"/>
    </source>
</evidence>
<evidence type="ECO:0000256" key="4">
    <source>
        <dbReference type="ARBA" id="ARBA00012027"/>
    </source>
</evidence>
<comment type="function">
    <text evidence="11">Hydrolyzes glycerol-phospholipids at the terminal phosphodiesteric bond.</text>
</comment>
<reference evidence="14" key="2">
    <citation type="submission" date="2021-03" db="UniProtKB">
        <authorList>
            <consortium name="EnsemblPlants"/>
        </authorList>
    </citation>
    <scope>IDENTIFICATION</scope>
</reference>
<evidence type="ECO:0000313" key="15">
    <source>
        <dbReference type="Proteomes" id="UP000596660"/>
    </source>
</evidence>
<evidence type="ECO:0000256" key="2">
    <source>
        <dbReference type="ARBA" id="ARBA00001913"/>
    </source>
</evidence>
<dbReference type="Gene3D" id="2.60.40.150">
    <property type="entry name" value="C2 domain"/>
    <property type="match status" value="1"/>
</dbReference>
<dbReference type="InterPro" id="IPR011402">
    <property type="entry name" value="PLipase_D_pln"/>
</dbReference>
<dbReference type="InterPro" id="IPR024632">
    <property type="entry name" value="PLipase_D_C"/>
</dbReference>
<evidence type="ECO:0000256" key="7">
    <source>
        <dbReference type="ARBA" id="ARBA00022801"/>
    </source>
</evidence>
<dbReference type="InterPro" id="IPR001736">
    <property type="entry name" value="PLipase_D/transphosphatidylase"/>
</dbReference>
<dbReference type="SMART" id="SM00155">
    <property type="entry name" value="PLDc"/>
    <property type="match status" value="2"/>
</dbReference>
<evidence type="ECO:0000256" key="1">
    <source>
        <dbReference type="ARBA" id="ARBA00000798"/>
    </source>
</evidence>
<evidence type="ECO:0000256" key="8">
    <source>
        <dbReference type="ARBA" id="ARBA00022837"/>
    </source>
</evidence>
<dbReference type="InterPro" id="IPR015679">
    <property type="entry name" value="PLipase_D_fam"/>
</dbReference>
<keyword evidence="15" id="KW-1185">Reference proteome</keyword>
<keyword evidence="7 11" id="KW-0378">Hydrolase</keyword>
<dbReference type="Pfam" id="PF00168">
    <property type="entry name" value="C2"/>
    <property type="match status" value="1"/>
</dbReference>
<keyword evidence="5" id="KW-0479">Metal-binding</keyword>